<reference evidence="1" key="1">
    <citation type="submission" date="2018-04" db="EMBL/GenBank/DDBJ databases">
        <authorList>
            <person name="Go L.Y."/>
            <person name="Mitchell J.A."/>
        </authorList>
    </citation>
    <scope>NUCLEOTIDE SEQUENCE</scope>
    <source>
        <strain evidence="1">WBAD</strain>
    </source>
</reference>
<protein>
    <submittedName>
        <fullName evidence="1">Uncharacterized protein</fullName>
    </submittedName>
</protein>
<sequence length="303" mass="31551">MASLTFKDNSGANVPSPNIKSIIYEDAAQNKYTFGVDNATNVFNTFKYEPNGAAEIDYSATATNFMTGGAIATLLGIGTNVGAIKTKTDSIPADLSADLVTIKTQVGTDMISGIKAKTDKITDTLGADVTAIKAKTVFIPDTFTADVAAIKDATSAANLGNKVTAIQTKTDKITDTLGADVTAIKAKTDTIPADLTAKVTAIETATSAANLGNKVTAIQTKTDKMPDDLGTELGKLTTIAETLNGAPQAAAAAKAVLESSFKKAIEEAGEDGSEWLKNEIKEIVSQPSFEIPTDSSSPLSWDW</sequence>
<dbReference type="EMBL" id="OUNE01000206">
    <property type="protein sequence ID" value="SPP33489.1"/>
    <property type="molecule type" value="Genomic_DNA"/>
</dbReference>
<dbReference type="AlphaFoldDB" id="A0A3B0JE85"/>
<accession>A0A3B0JE85</accession>
<name>A0A3B0JE85_9RICK</name>
<proteinExistence type="predicted"/>
<organism evidence="1">
    <name type="scientific">Wolbachia endosymbiont of Aleurodicus dispersus</name>
    <dbReference type="NCBI Taxonomy" id="1288877"/>
    <lineage>
        <taxon>Bacteria</taxon>
        <taxon>Pseudomonadati</taxon>
        <taxon>Pseudomonadota</taxon>
        <taxon>Alphaproteobacteria</taxon>
        <taxon>Rickettsiales</taxon>
        <taxon>Anaplasmataceae</taxon>
        <taxon>Wolbachieae</taxon>
        <taxon>Wolbachia</taxon>
    </lineage>
</organism>
<gene>
    <name evidence="1" type="ORF">WBAD_1142</name>
</gene>
<evidence type="ECO:0000313" key="1">
    <source>
        <dbReference type="EMBL" id="SPP33489.1"/>
    </source>
</evidence>